<feature type="domain" description="Luciferase-like" evidence="5">
    <location>
        <begin position="16"/>
        <end position="244"/>
    </location>
</feature>
<dbReference type="InterPro" id="IPR011251">
    <property type="entry name" value="Luciferase-like_dom"/>
</dbReference>
<dbReference type="InterPro" id="IPR019921">
    <property type="entry name" value="Lucif-like_OxRdtase_Rv2161c"/>
</dbReference>
<evidence type="ECO:0000256" key="2">
    <source>
        <dbReference type="ARBA" id="ARBA00022643"/>
    </source>
</evidence>
<evidence type="ECO:0000256" key="3">
    <source>
        <dbReference type="ARBA" id="ARBA00023002"/>
    </source>
</evidence>
<dbReference type="Gene3D" id="3.20.20.30">
    <property type="entry name" value="Luciferase-like domain"/>
    <property type="match status" value="1"/>
</dbReference>
<protein>
    <submittedName>
        <fullName evidence="6">LLM class F420-dependent oxidoreductase</fullName>
    </submittedName>
</protein>
<keyword evidence="4" id="KW-0503">Monooxygenase</keyword>
<organism evidence="6 7">
    <name type="scientific">Actinokineospora xionganensis</name>
    <dbReference type="NCBI Taxonomy" id="2684470"/>
    <lineage>
        <taxon>Bacteria</taxon>
        <taxon>Bacillati</taxon>
        <taxon>Actinomycetota</taxon>
        <taxon>Actinomycetes</taxon>
        <taxon>Pseudonocardiales</taxon>
        <taxon>Pseudonocardiaceae</taxon>
        <taxon>Actinokineospora</taxon>
    </lineage>
</organism>
<dbReference type="EMBL" id="JABVED010000001">
    <property type="protein sequence ID" value="MBC6445966.1"/>
    <property type="molecule type" value="Genomic_DNA"/>
</dbReference>
<evidence type="ECO:0000256" key="1">
    <source>
        <dbReference type="ARBA" id="ARBA00022630"/>
    </source>
</evidence>
<dbReference type="Proteomes" id="UP000734823">
    <property type="component" value="Unassembled WGS sequence"/>
</dbReference>
<dbReference type="SUPFAM" id="SSF51679">
    <property type="entry name" value="Bacterial luciferase-like"/>
    <property type="match status" value="1"/>
</dbReference>
<evidence type="ECO:0000313" key="7">
    <source>
        <dbReference type="Proteomes" id="UP000734823"/>
    </source>
</evidence>
<dbReference type="RefSeq" id="WP_187218019.1">
    <property type="nucleotide sequence ID" value="NZ_JABVED010000001.1"/>
</dbReference>
<dbReference type="PANTHER" id="PTHR42847:SF4">
    <property type="entry name" value="ALKANESULFONATE MONOOXYGENASE-RELATED"/>
    <property type="match status" value="1"/>
</dbReference>
<evidence type="ECO:0000313" key="6">
    <source>
        <dbReference type="EMBL" id="MBC6445966.1"/>
    </source>
</evidence>
<accession>A0ABR7KZV7</accession>
<dbReference type="InterPro" id="IPR036661">
    <property type="entry name" value="Luciferase-like_sf"/>
</dbReference>
<evidence type="ECO:0000259" key="5">
    <source>
        <dbReference type="Pfam" id="PF00296"/>
    </source>
</evidence>
<gene>
    <name evidence="6" type="ORF">GPZ80_02115</name>
</gene>
<keyword evidence="2" id="KW-0288">FMN</keyword>
<keyword evidence="1" id="KW-0285">Flavoprotein</keyword>
<sequence>MKFGVLTLPSDLTLDLGELGPAVERRGFDSLFVPEHTHIPVGSTTPHPGGITVLPEAMQGFDPFVALSVLAAKTSTLKLGTGICEVPIRDPLILAKQVASLDVVSGGRFLFGVGSGWLTEEMLNHGVEPSTRHARLDEYLAAMKTVWAKHEAAFAGRFVKFDPVISLPKPLQRPYPPVLMGVGGPRAIDRVLAADAEWMPWARLEGDGLADRIAELNGKARELGREPVPVTLVEAEPDEEAIAHYAEIGVTRCVFALPSTADEDVLMLLDWYAELVLQFR</sequence>
<keyword evidence="3" id="KW-0560">Oxidoreductase</keyword>
<dbReference type="Pfam" id="PF00296">
    <property type="entry name" value="Bac_luciferase"/>
    <property type="match status" value="1"/>
</dbReference>
<dbReference type="NCBIfam" id="TIGR03619">
    <property type="entry name" value="F420_Rv2161c"/>
    <property type="match status" value="1"/>
</dbReference>
<dbReference type="InterPro" id="IPR050172">
    <property type="entry name" value="SsuD_RutA_monooxygenase"/>
</dbReference>
<dbReference type="PANTHER" id="PTHR42847">
    <property type="entry name" value="ALKANESULFONATE MONOOXYGENASE"/>
    <property type="match status" value="1"/>
</dbReference>
<evidence type="ECO:0000256" key="4">
    <source>
        <dbReference type="ARBA" id="ARBA00023033"/>
    </source>
</evidence>
<proteinExistence type="predicted"/>
<keyword evidence="7" id="KW-1185">Reference proteome</keyword>
<comment type="caution">
    <text evidence="6">The sequence shown here is derived from an EMBL/GenBank/DDBJ whole genome shotgun (WGS) entry which is preliminary data.</text>
</comment>
<reference evidence="6 7" key="1">
    <citation type="submission" date="2020-06" db="EMBL/GenBank/DDBJ databases">
        <title>Actinokineospora xiongansis sp. nov., isolated from soil of Baiyangdian.</title>
        <authorList>
            <person name="Zhang X."/>
        </authorList>
    </citation>
    <scope>NUCLEOTIDE SEQUENCE [LARGE SCALE GENOMIC DNA]</scope>
    <source>
        <strain evidence="6 7">HBU206404</strain>
    </source>
</reference>
<name>A0ABR7KZV7_9PSEU</name>